<name>A0ABW8ARF7_9ACTN</name>
<dbReference type="SUPFAM" id="SSF53756">
    <property type="entry name" value="UDP-Glycosyltransferase/glycogen phosphorylase"/>
    <property type="match status" value="1"/>
</dbReference>
<feature type="domain" description="Glycosyltransferase subfamily 4-like N-terminal" evidence="5">
    <location>
        <begin position="22"/>
        <end position="181"/>
    </location>
</feature>
<dbReference type="PANTHER" id="PTHR12526">
    <property type="entry name" value="GLYCOSYLTRANSFERASE"/>
    <property type="match status" value="1"/>
</dbReference>
<sequence length="438" mass="47599">MQTRPLRVAVLNWRDTTHPEGGGSERYIERIAADLVADGCRVEVLCSKHPGVPRRLRRDGILFRHAGGRWSVYPAALLRLLGQRLRGKGPDVVIDVHNGIPFFARLVAGRPVVVLVHHVHREQWGVVFGRAMAAVGWALESRLSPRVHRGCQYVAVSDVTRQELVGLGVAEPAIAVVHNGTRPVPAGFGVPRDVDPSLVVLGRLVPHKRVEHALQVLAVLRDEFPGLNLRVIGDGWWREELEAEAARLGVADDVHFTGFVDETTKEELLARSWLMLAPSVKEGWGLMVVEAGAHGVPAIAYASAGGLAESISHGRTGLLVDDLDGLVEATRALLRDRAHREALGDAARAHGGHFSWRTASTSMHLLLRRAAAGLPPTSVVDPTAAPNQRVTDGVRMHRRDDGSIVVDLRDPSRHADGTLVDLTTLEAAAEQEARTESE</sequence>
<dbReference type="RefSeq" id="WP_398283194.1">
    <property type="nucleotide sequence ID" value="NZ_JBITLV010000006.1"/>
</dbReference>
<dbReference type="Gene3D" id="3.40.50.2000">
    <property type="entry name" value="Glycogen Phosphorylase B"/>
    <property type="match status" value="2"/>
</dbReference>
<keyword evidence="3 6" id="KW-0808">Transferase</keyword>
<evidence type="ECO:0000256" key="2">
    <source>
        <dbReference type="ARBA" id="ARBA00022676"/>
    </source>
</evidence>
<dbReference type="CDD" id="cd03801">
    <property type="entry name" value="GT4_PimA-like"/>
    <property type="match status" value="1"/>
</dbReference>
<accession>A0ABW8ARF7</accession>
<dbReference type="EC" id="2.4.-.-" evidence="6"/>
<keyword evidence="7" id="KW-1185">Reference proteome</keyword>
<proteinExistence type="inferred from homology"/>
<dbReference type="GO" id="GO:0016757">
    <property type="term" value="F:glycosyltransferase activity"/>
    <property type="evidence" value="ECO:0007669"/>
    <property type="project" value="UniProtKB-KW"/>
</dbReference>
<dbReference type="Pfam" id="PF13439">
    <property type="entry name" value="Glyco_transf_4"/>
    <property type="match status" value="1"/>
</dbReference>
<gene>
    <name evidence="6" type="ORF">ACIB24_18015</name>
</gene>
<comment type="similarity">
    <text evidence="1">Belongs to the glycosyltransferase group 1 family. Glycosyltransferase 4 subfamily.</text>
</comment>
<evidence type="ECO:0000259" key="5">
    <source>
        <dbReference type="Pfam" id="PF13439"/>
    </source>
</evidence>
<dbReference type="Proteomes" id="UP001612915">
    <property type="component" value="Unassembled WGS sequence"/>
</dbReference>
<evidence type="ECO:0000313" key="7">
    <source>
        <dbReference type="Proteomes" id="UP001612915"/>
    </source>
</evidence>
<evidence type="ECO:0000259" key="4">
    <source>
        <dbReference type="Pfam" id="PF00534"/>
    </source>
</evidence>
<evidence type="ECO:0000256" key="3">
    <source>
        <dbReference type="ARBA" id="ARBA00022679"/>
    </source>
</evidence>
<dbReference type="Pfam" id="PF00534">
    <property type="entry name" value="Glycos_transf_1"/>
    <property type="match status" value="1"/>
</dbReference>
<dbReference type="InterPro" id="IPR001296">
    <property type="entry name" value="Glyco_trans_1"/>
</dbReference>
<dbReference type="PANTHER" id="PTHR12526:SF640">
    <property type="entry name" value="COLANIC ACID BIOSYNTHESIS GLYCOSYLTRANSFERASE WCAL-RELATED"/>
    <property type="match status" value="1"/>
</dbReference>
<feature type="domain" description="Glycosyl transferase family 1" evidence="4">
    <location>
        <begin position="195"/>
        <end position="349"/>
    </location>
</feature>
<dbReference type="InterPro" id="IPR028098">
    <property type="entry name" value="Glyco_trans_4-like_N"/>
</dbReference>
<evidence type="ECO:0000313" key="6">
    <source>
        <dbReference type="EMBL" id="MFI7588964.1"/>
    </source>
</evidence>
<dbReference type="EMBL" id="JBITLV010000006">
    <property type="protein sequence ID" value="MFI7588964.1"/>
    <property type="molecule type" value="Genomic_DNA"/>
</dbReference>
<comment type="caution">
    <text evidence="6">The sequence shown here is derived from an EMBL/GenBank/DDBJ whole genome shotgun (WGS) entry which is preliminary data.</text>
</comment>
<organism evidence="6 7">
    <name type="scientific">Spongisporangium articulatum</name>
    <dbReference type="NCBI Taxonomy" id="3362603"/>
    <lineage>
        <taxon>Bacteria</taxon>
        <taxon>Bacillati</taxon>
        <taxon>Actinomycetota</taxon>
        <taxon>Actinomycetes</taxon>
        <taxon>Kineosporiales</taxon>
        <taxon>Kineosporiaceae</taxon>
        <taxon>Spongisporangium</taxon>
    </lineage>
</organism>
<reference evidence="6 7" key="1">
    <citation type="submission" date="2024-10" db="EMBL/GenBank/DDBJ databases">
        <title>The Natural Products Discovery Center: Release of the First 8490 Sequenced Strains for Exploring Actinobacteria Biosynthetic Diversity.</title>
        <authorList>
            <person name="Kalkreuter E."/>
            <person name="Kautsar S.A."/>
            <person name="Yang D."/>
            <person name="Bader C.D."/>
            <person name="Teijaro C.N."/>
            <person name="Fluegel L."/>
            <person name="Davis C.M."/>
            <person name="Simpson J.R."/>
            <person name="Lauterbach L."/>
            <person name="Steele A.D."/>
            <person name="Gui C."/>
            <person name="Meng S."/>
            <person name="Li G."/>
            <person name="Viehrig K."/>
            <person name="Ye F."/>
            <person name="Su P."/>
            <person name="Kiefer A.F."/>
            <person name="Nichols A."/>
            <person name="Cepeda A.J."/>
            <person name="Yan W."/>
            <person name="Fan B."/>
            <person name="Jiang Y."/>
            <person name="Adhikari A."/>
            <person name="Zheng C.-J."/>
            <person name="Schuster L."/>
            <person name="Cowan T.M."/>
            <person name="Smanski M.J."/>
            <person name="Chevrette M.G."/>
            <person name="De Carvalho L.P.S."/>
            <person name="Shen B."/>
        </authorList>
    </citation>
    <scope>NUCLEOTIDE SEQUENCE [LARGE SCALE GENOMIC DNA]</scope>
    <source>
        <strain evidence="6 7">NPDC049639</strain>
    </source>
</reference>
<keyword evidence="2 6" id="KW-0328">Glycosyltransferase</keyword>
<evidence type="ECO:0000256" key="1">
    <source>
        <dbReference type="ARBA" id="ARBA00009481"/>
    </source>
</evidence>
<protein>
    <submittedName>
        <fullName evidence="6">Glycosyltransferase family 4 protein</fullName>
        <ecNumber evidence="6">2.4.-.-</ecNumber>
    </submittedName>
</protein>